<dbReference type="EMBL" id="LWBP01000210">
    <property type="protein sequence ID" value="OQP53575.1"/>
    <property type="molecule type" value="Genomic_DNA"/>
</dbReference>
<dbReference type="RefSeq" id="WP_081169455.1">
    <property type="nucleotide sequence ID" value="NZ_LWBP01000210.1"/>
</dbReference>
<evidence type="ECO:0000313" key="1">
    <source>
        <dbReference type="EMBL" id="OQP53575.1"/>
    </source>
</evidence>
<comment type="caution">
    <text evidence="1">The sequence shown here is derived from an EMBL/GenBank/DDBJ whole genome shotgun (WGS) entry which is preliminary data.</text>
</comment>
<evidence type="ECO:0008006" key="3">
    <source>
        <dbReference type="Google" id="ProtNLM"/>
    </source>
</evidence>
<name>A0A1V9F5L1_9BACT</name>
<reference evidence="2" key="1">
    <citation type="submission" date="2016-04" db="EMBL/GenBank/DDBJ databases">
        <authorList>
            <person name="Chen L."/>
            <person name="Zhuang W."/>
            <person name="Wang G."/>
        </authorList>
    </citation>
    <scope>NUCLEOTIDE SEQUENCE [LARGE SCALE GENOMIC DNA]</scope>
    <source>
        <strain evidence="2">208</strain>
    </source>
</reference>
<dbReference type="AlphaFoldDB" id="A0A1V9F5L1"/>
<dbReference type="OrthoDB" id="1093717at2"/>
<keyword evidence="2" id="KW-1185">Reference proteome</keyword>
<gene>
    <name evidence="1" type="ORF">A4R26_06250</name>
</gene>
<accession>A0A1V9F5L1</accession>
<organism evidence="1 2">
    <name type="scientific">Niastella populi</name>
    <dbReference type="NCBI Taxonomy" id="550983"/>
    <lineage>
        <taxon>Bacteria</taxon>
        <taxon>Pseudomonadati</taxon>
        <taxon>Bacteroidota</taxon>
        <taxon>Chitinophagia</taxon>
        <taxon>Chitinophagales</taxon>
        <taxon>Chitinophagaceae</taxon>
        <taxon>Niastella</taxon>
    </lineage>
</organism>
<evidence type="ECO:0000313" key="2">
    <source>
        <dbReference type="Proteomes" id="UP000192276"/>
    </source>
</evidence>
<dbReference type="STRING" id="550983.A4R26_06250"/>
<sequence length="140" mass="16227">MTTQYSILSVLIRPEIQEKISIGLLLFDANEVYFSFSGNKLLVCKELLSTPSYKILREIFENIEKILDEEKARNFQPKSFRIYKSAITGNIFTAAYISYLSRYSNNILSFTAPKDINLETNDQNFLSLFKKYIDEIIEAV</sequence>
<proteinExistence type="predicted"/>
<dbReference type="Proteomes" id="UP000192276">
    <property type="component" value="Unassembled WGS sequence"/>
</dbReference>
<protein>
    <recommendedName>
        <fullName evidence="3">DUF3037 domain-containing protein</fullName>
    </recommendedName>
</protein>